<proteinExistence type="predicted"/>
<dbReference type="GeneID" id="7823094"/>
<dbReference type="OrthoDB" id="301332at2759"/>
<dbReference type="RefSeq" id="XP_001013850.3">
    <property type="nucleotide sequence ID" value="XM_001013850.3"/>
</dbReference>
<protein>
    <submittedName>
        <fullName evidence="1">Uncharacterized protein</fullName>
    </submittedName>
</protein>
<dbReference type="EMBL" id="GG662723">
    <property type="protein sequence ID" value="EAR93605.3"/>
    <property type="molecule type" value="Genomic_DNA"/>
</dbReference>
<dbReference type="AlphaFoldDB" id="Q23AT7"/>
<evidence type="ECO:0000313" key="2">
    <source>
        <dbReference type="Proteomes" id="UP000009168"/>
    </source>
</evidence>
<sequence>MPFLIDFAQKKYEYYYILKEQNVSLQNFLDLTLSVSQKALKIQKVYTQLFIKNLDYPLFRKSYQVSKLRQVYKVIVLNDLFASIQDEINLNEILRNDQNKYLDQVSNQAVLRGDVISMKVSFAKNQGEIISNNLSKIANYFGYTDKEVCKIKNIKSLMPSYIGDIHDFFIQSSIQKGFSYLLGQKMQVFAEDSQCFLIPINLFFTFSFENQNDCCIYSTLLKSDTNNSYILFDQLGKILGTSYKAFSQLFKSKIDKAENDKISNLQRDKQKQQNFSQKKQIEEYFNDISPSQVYNNFSIFLIIPQILRVIRKHYEENEQSSQITQSNNLNQNKICTNLCQNKIYKIKIPYNFQDLNTKLNQFLSQYTSSEDRNLFQSGSDFVSYYRQIQQFQKRNSNFYENSNNLFRELDISYNLQLISYFYEQNHVKKTRSFYCLEIMDAFQNKNEAKLINPFLRMNHLQEAEENFNKIENTIESSHYSQKFQTNMTLDQKENSEIKDNLFLDQQKQIDFTSLTNTHNLIKEDSTLSSKQQKNQIQQKKDIEFVDILYPQNLNQIDLIQKFNNYDNSVQNLNVQIRDPPSLLASPYFQGQIDNQIQSVPLQQSSSSSQISEKENVASSFSQNYCFYKQYTFDEQKNNQPENTIFNMIQKDTKNKVKSDLEKLKMNSFTILQKESTDNKAQQFNQTVSTSRVLIEQKISDSSPQNTKTNKQSYEILFNQQSEHKLENKTQDVNEQNINKYFKSENQVFQLIQNFVRHNSVYIPDYNLQYSNQYQVQNSN</sequence>
<evidence type="ECO:0000313" key="1">
    <source>
        <dbReference type="EMBL" id="EAR93605.3"/>
    </source>
</evidence>
<dbReference type="KEGG" id="tet:TTHERM_00769590"/>
<dbReference type="HOGENOM" id="CLU_226635_0_0_1"/>
<organism evidence="1 2">
    <name type="scientific">Tetrahymena thermophila (strain SB210)</name>
    <dbReference type="NCBI Taxonomy" id="312017"/>
    <lineage>
        <taxon>Eukaryota</taxon>
        <taxon>Sar</taxon>
        <taxon>Alveolata</taxon>
        <taxon>Ciliophora</taxon>
        <taxon>Intramacronucleata</taxon>
        <taxon>Oligohymenophorea</taxon>
        <taxon>Hymenostomatida</taxon>
        <taxon>Tetrahymenina</taxon>
        <taxon>Tetrahymenidae</taxon>
        <taxon>Tetrahymena</taxon>
    </lineage>
</organism>
<dbReference type="Proteomes" id="UP000009168">
    <property type="component" value="Unassembled WGS sequence"/>
</dbReference>
<dbReference type="InParanoid" id="Q23AT7"/>
<gene>
    <name evidence="1" type="ORF">TTHERM_00769590</name>
</gene>
<accession>Q23AT7</accession>
<name>Q23AT7_TETTS</name>
<keyword evidence="2" id="KW-1185">Reference proteome</keyword>
<reference evidence="2" key="1">
    <citation type="journal article" date="2006" name="PLoS Biol.">
        <title>Macronuclear genome sequence of the ciliate Tetrahymena thermophila, a model eukaryote.</title>
        <authorList>
            <person name="Eisen J.A."/>
            <person name="Coyne R.S."/>
            <person name="Wu M."/>
            <person name="Wu D."/>
            <person name="Thiagarajan M."/>
            <person name="Wortman J.R."/>
            <person name="Badger J.H."/>
            <person name="Ren Q."/>
            <person name="Amedeo P."/>
            <person name="Jones K.M."/>
            <person name="Tallon L.J."/>
            <person name="Delcher A.L."/>
            <person name="Salzberg S.L."/>
            <person name="Silva J.C."/>
            <person name="Haas B.J."/>
            <person name="Majoros W.H."/>
            <person name="Farzad M."/>
            <person name="Carlton J.M."/>
            <person name="Smith R.K. Jr."/>
            <person name="Garg J."/>
            <person name="Pearlman R.E."/>
            <person name="Karrer K.M."/>
            <person name="Sun L."/>
            <person name="Manning G."/>
            <person name="Elde N.C."/>
            <person name="Turkewitz A.P."/>
            <person name="Asai D.J."/>
            <person name="Wilkes D.E."/>
            <person name="Wang Y."/>
            <person name="Cai H."/>
            <person name="Collins K."/>
            <person name="Stewart B.A."/>
            <person name="Lee S.R."/>
            <person name="Wilamowska K."/>
            <person name="Weinberg Z."/>
            <person name="Ruzzo W.L."/>
            <person name="Wloga D."/>
            <person name="Gaertig J."/>
            <person name="Frankel J."/>
            <person name="Tsao C.-C."/>
            <person name="Gorovsky M.A."/>
            <person name="Keeling P.J."/>
            <person name="Waller R.F."/>
            <person name="Patron N.J."/>
            <person name="Cherry J.M."/>
            <person name="Stover N.A."/>
            <person name="Krieger C.J."/>
            <person name="del Toro C."/>
            <person name="Ryder H.F."/>
            <person name="Williamson S.C."/>
            <person name="Barbeau R.A."/>
            <person name="Hamilton E.P."/>
            <person name="Orias E."/>
        </authorList>
    </citation>
    <scope>NUCLEOTIDE SEQUENCE [LARGE SCALE GENOMIC DNA]</scope>
    <source>
        <strain evidence="2">SB210</strain>
    </source>
</reference>